<feature type="chain" id="PRO_5035552482" description="Outer membrane protein A" evidence="7">
    <location>
        <begin position="29"/>
        <end position="336"/>
    </location>
</feature>
<dbReference type="PANTHER" id="PTHR30329:SF21">
    <property type="entry name" value="LIPOPROTEIN YIAD-RELATED"/>
    <property type="match status" value="1"/>
</dbReference>
<dbReference type="EMBL" id="AAIBIC010000003">
    <property type="protein sequence ID" value="ECC3913165.1"/>
    <property type="molecule type" value="Genomic_DNA"/>
</dbReference>
<dbReference type="GO" id="GO:0009279">
    <property type="term" value="C:cell outer membrane"/>
    <property type="evidence" value="ECO:0007669"/>
    <property type="project" value="InterPro"/>
</dbReference>
<reference evidence="11" key="4">
    <citation type="submission" date="2019-10" db="EMBL/GenBank/DDBJ databases">
        <authorList>
            <consortium name="NCBI Pathogen Detection Project"/>
        </authorList>
    </citation>
    <scope>NUCLEOTIDE SEQUENCE</scope>
    <source>
        <strain evidence="11">Salmonella enterica</strain>
    </source>
</reference>
<proteinExistence type="inferred from homology"/>
<evidence type="ECO:0000256" key="1">
    <source>
        <dbReference type="ARBA" id="ARBA00005710"/>
    </source>
</evidence>
<dbReference type="InterPro" id="IPR006665">
    <property type="entry name" value="OmpA-like"/>
</dbReference>
<dbReference type="STRING" id="59204.UQ49_05895"/>
<evidence type="ECO:0000256" key="2">
    <source>
        <dbReference type="ARBA" id="ARBA00023114"/>
    </source>
</evidence>
<dbReference type="Proteomes" id="UP000230639">
    <property type="component" value="Chromosome"/>
</dbReference>
<keyword evidence="2" id="KW-0812">Transmembrane</keyword>
<dbReference type="InterPro" id="IPR050330">
    <property type="entry name" value="Bact_OuterMem_StrucFunc"/>
</dbReference>
<feature type="region of interest" description="Disordered" evidence="6">
    <location>
        <begin position="304"/>
        <end position="323"/>
    </location>
</feature>
<name>A0A2I5HJX4_SALDZ</name>
<keyword evidence="2" id="KW-0406">Ion transport</keyword>
<evidence type="ECO:0000313" key="11">
    <source>
        <dbReference type="EMBL" id="HAB4052638.1"/>
    </source>
</evidence>
<dbReference type="EMBL" id="DAAGPR010000137">
    <property type="protein sequence ID" value="HAB4052638.1"/>
    <property type="molecule type" value="Genomic_DNA"/>
</dbReference>
<dbReference type="Pfam" id="PF00691">
    <property type="entry name" value="OmpA"/>
    <property type="match status" value="1"/>
</dbReference>
<keyword evidence="2" id="KW-0626">Porin</keyword>
<keyword evidence="4 5" id="KW-0472">Membrane</keyword>
<sequence>MGTKHLLTGKTFCLILLPLLPLATKAHAASDGLYAGANVGWSKFDNNNFTESHRKDTIGFGGFIGYQFSPWFSLEGGANSLGSVKGNDGQSIDVQGITLSSKFTYSLSGQDLYGRVGGMWYRSDMSNDDINKSEVGTGIAPLLAIGVEHSWSPNMTSRIEYQWTGHIENDAATSATLNNGYLSLGITWHFGQASESMQPSIISHPVEDVKPPISETVPLNHELVIYYPFNQYILSENNRQKIIDFYHQRKPDSVTKFNIDGYSDITGSEKNNFIISSRRADNVRELLLEQGINKKNISVHAHGSTSKFNKHLSTKHSLSDQEENYSLNRRVSIQTD</sequence>
<reference evidence="11" key="2">
    <citation type="journal article" date="2018" name="Genome Biol.">
        <title>SKESA: strategic k-mer extension for scrupulous assemblies.</title>
        <authorList>
            <person name="Souvorov A."/>
            <person name="Agarwala R."/>
            <person name="Lipman D.J."/>
        </authorList>
    </citation>
    <scope>NUCLEOTIDE SEQUENCE</scope>
    <source>
        <strain evidence="11">Salmonella enterica</strain>
    </source>
</reference>
<dbReference type="GO" id="GO:0046930">
    <property type="term" value="C:pore complex"/>
    <property type="evidence" value="ECO:0007669"/>
    <property type="project" value="UniProtKB-KW"/>
</dbReference>
<dbReference type="PANTHER" id="PTHR30329">
    <property type="entry name" value="STATOR ELEMENT OF FLAGELLAR MOTOR COMPLEX"/>
    <property type="match status" value="1"/>
</dbReference>
<feature type="signal peptide" evidence="7">
    <location>
        <begin position="1"/>
        <end position="28"/>
    </location>
</feature>
<reference evidence="9 12" key="1">
    <citation type="submission" date="2017-09" db="EMBL/GenBank/DDBJ databases">
        <title>Complete genome of Salmonella enterica subsp. diarizonae isolated from stool of a patient with bacterial enteropathy.</title>
        <authorList>
            <person name="Zhou J."/>
            <person name="Chen Q."/>
            <person name="Guo L."/>
            <person name="Fan J."/>
        </authorList>
    </citation>
    <scope>NUCLEOTIDE SEQUENCE [LARGE SCALE GENOMIC DNA]</scope>
    <source>
        <strain evidence="9 12">HZS154</strain>
    </source>
</reference>
<dbReference type="InterPro" id="IPR000498">
    <property type="entry name" value="OmpA-like_TM_dom"/>
</dbReference>
<evidence type="ECO:0000313" key="9">
    <source>
        <dbReference type="EMBL" id="ATW55884.1"/>
    </source>
</evidence>
<evidence type="ECO:0000256" key="4">
    <source>
        <dbReference type="PROSITE-ProRule" id="PRU00473"/>
    </source>
</evidence>
<dbReference type="AlphaFoldDB" id="A0A2I5HJX4"/>
<protein>
    <recommendedName>
        <fullName evidence="3">Outer membrane protein A</fullName>
    </recommendedName>
</protein>
<dbReference type="PROSITE" id="PS51123">
    <property type="entry name" value="OMPA_2"/>
    <property type="match status" value="1"/>
</dbReference>
<dbReference type="InterPro" id="IPR036737">
    <property type="entry name" value="OmpA-like_sf"/>
</dbReference>
<dbReference type="PRINTS" id="PR01022">
    <property type="entry name" value="OUTRMMBRANEA"/>
</dbReference>
<dbReference type="InterPro" id="IPR002368">
    <property type="entry name" value="OmpA"/>
</dbReference>
<evidence type="ECO:0000313" key="12">
    <source>
        <dbReference type="Proteomes" id="UP000230639"/>
    </source>
</evidence>
<dbReference type="SUPFAM" id="SSF103088">
    <property type="entry name" value="OmpA-like"/>
    <property type="match status" value="1"/>
</dbReference>
<comment type="similarity">
    <text evidence="1">Belongs to the outer membrane OOP (TC 1.B.6) superfamily. OmpA family.</text>
</comment>
<dbReference type="SUPFAM" id="SSF56925">
    <property type="entry name" value="OMPA-like"/>
    <property type="match status" value="1"/>
</dbReference>
<keyword evidence="7" id="KW-0732">Signal</keyword>
<evidence type="ECO:0000259" key="8">
    <source>
        <dbReference type="PROSITE" id="PS51123"/>
    </source>
</evidence>
<dbReference type="EMBL" id="CP023345">
    <property type="protein sequence ID" value="ATW55884.1"/>
    <property type="molecule type" value="Genomic_DNA"/>
</dbReference>
<evidence type="ECO:0000256" key="7">
    <source>
        <dbReference type="SAM" id="SignalP"/>
    </source>
</evidence>
<keyword evidence="2" id="KW-0813">Transport</keyword>
<reference evidence="10" key="3">
    <citation type="submission" date="2018-08" db="EMBL/GenBank/DDBJ databases">
        <authorList>
            <person name="Ashton P.M."/>
            <person name="Dallman T."/>
            <person name="Nair S."/>
            <person name="De Pinna E."/>
            <person name="Peters T."/>
            <person name="Grant K."/>
        </authorList>
    </citation>
    <scope>NUCLEOTIDE SEQUENCE [LARGE SCALE GENOMIC DNA]</scope>
    <source>
        <strain evidence="10">294779</strain>
    </source>
</reference>
<evidence type="ECO:0000256" key="5">
    <source>
        <dbReference type="RuleBase" id="RU003859"/>
    </source>
</evidence>
<dbReference type="Gene3D" id="2.40.160.20">
    <property type="match status" value="1"/>
</dbReference>
<evidence type="ECO:0000313" key="10">
    <source>
        <dbReference type="EMBL" id="ECC3913165.1"/>
    </source>
</evidence>
<dbReference type="InterPro" id="IPR011250">
    <property type="entry name" value="OMP/PagP_B-barrel"/>
</dbReference>
<organism evidence="9 12">
    <name type="scientific">Salmonella diarizonae</name>
    <dbReference type="NCBI Taxonomy" id="59204"/>
    <lineage>
        <taxon>Bacteria</taxon>
        <taxon>Pseudomonadati</taxon>
        <taxon>Pseudomonadota</taxon>
        <taxon>Gammaproteobacteria</taxon>
        <taxon>Enterobacterales</taxon>
        <taxon>Enterobacteriaceae</taxon>
        <taxon>Salmonella</taxon>
    </lineage>
</organism>
<evidence type="ECO:0000256" key="3">
    <source>
        <dbReference type="ARBA" id="ARBA00029539"/>
    </source>
</evidence>
<dbReference type="GO" id="GO:0015288">
    <property type="term" value="F:porin activity"/>
    <property type="evidence" value="ECO:0007669"/>
    <property type="project" value="UniProtKB-KW"/>
</dbReference>
<gene>
    <name evidence="9" type="ORF">CNQ75_15970</name>
    <name evidence="10" type="ORF">CTQ69_03665</name>
    <name evidence="11" type="ORF">GBY29_23355</name>
</gene>
<dbReference type="Pfam" id="PF01389">
    <property type="entry name" value="OmpA_membrane"/>
    <property type="match status" value="1"/>
</dbReference>
<dbReference type="Proteomes" id="UP000839735">
    <property type="component" value="Unassembled WGS sequence"/>
</dbReference>
<dbReference type="RefSeq" id="WP_071891249.1">
    <property type="nucleotide sequence ID" value="NZ_CP011288.1"/>
</dbReference>
<feature type="domain" description="OmpA-like" evidence="8">
    <location>
        <begin position="214"/>
        <end position="336"/>
    </location>
</feature>
<evidence type="ECO:0000256" key="6">
    <source>
        <dbReference type="SAM" id="MobiDB-lite"/>
    </source>
</evidence>
<dbReference type="Gene3D" id="3.30.1330.60">
    <property type="entry name" value="OmpA-like domain"/>
    <property type="match status" value="1"/>
</dbReference>
<accession>A0A2I5HJX4</accession>